<feature type="region of interest" description="Disordered" evidence="1">
    <location>
        <begin position="151"/>
        <end position="170"/>
    </location>
</feature>
<evidence type="ECO:0000256" key="1">
    <source>
        <dbReference type="SAM" id="MobiDB-lite"/>
    </source>
</evidence>
<protein>
    <submittedName>
        <fullName evidence="2">Uncharacterized protein</fullName>
    </submittedName>
</protein>
<accession>A0ABY7EJN1</accession>
<dbReference type="EMBL" id="CP111017">
    <property type="protein sequence ID" value="WAR08614.1"/>
    <property type="molecule type" value="Genomic_DNA"/>
</dbReference>
<feature type="compositionally biased region" description="Basic residues" evidence="1">
    <location>
        <begin position="158"/>
        <end position="169"/>
    </location>
</feature>
<evidence type="ECO:0000313" key="2">
    <source>
        <dbReference type="EMBL" id="WAR08614.1"/>
    </source>
</evidence>
<gene>
    <name evidence="2" type="ORF">MAR_018572</name>
</gene>
<organism evidence="2 3">
    <name type="scientific">Mya arenaria</name>
    <name type="common">Soft-shell clam</name>
    <dbReference type="NCBI Taxonomy" id="6604"/>
    <lineage>
        <taxon>Eukaryota</taxon>
        <taxon>Metazoa</taxon>
        <taxon>Spiralia</taxon>
        <taxon>Lophotrochozoa</taxon>
        <taxon>Mollusca</taxon>
        <taxon>Bivalvia</taxon>
        <taxon>Autobranchia</taxon>
        <taxon>Heteroconchia</taxon>
        <taxon>Euheterodonta</taxon>
        <taxon>Imparidentia</taxon>
        <taxon>Neoheterodontei</taxon>
        <taxon>Myida</taxon>
        <taxon>Myoidea</taxon>
        <taxon>Myidae</taxon>
        <taxon>Mya</taxon>
    </lineage>
</organism>
<sequence length="268" mass="31380">MAVLETPWFMKTKTSDLGRVNQVFEDRFQKSVTLINNKQRKSLMKIDEEIKDLHRDFRRIRTDVDFATDLDEHGKPVNPDALRSKSTGDIPPIKGRGEIDEAKLRTRSAVNRSRKFAMMAKKNRSKLTTEQISELLRQKFSKDNEMQKLQVQMQEKVHRPKRRNRKKRQTPLVDIEDEVELAKLDICNVRSKTDIPILNGLSDSNDHLPDVCDSVSLKDSTRDRRFSISSPRKRTSIYLMVRRLTTTFYYNVTFKNDFGSNFRDSIQV</sequence>
<reference evidence="2" key="1">
    <citation type="submission" date="2022-11" db="EMBL/GenBank/DDBJ databases">
        <title>Centuries of genome instability and evolution in soft-shell clam transmissible cancer (bioRxiv).</title>
        <authorList>
            <person name="Hart S.F.M."/>
            <person name="Yonemitsu M.A."/>
            <person name="Giersch R.M."/>
            <person name="Beal B.F."/>
            <person name="Arriagada G."/>
            <person name="Davis B.W."/>
            <person name="Ostrander E.A."/>
            <person name="Goff S.P."/>
            <person name="Metzger M.J."/>
        </authorList>
    </citation>
    <scope>NUCLEOTIDE SEQUENCE</scope>
    <source>
        <strain evidence="2">MELC-2E11</strain>
        <tissue evidence="2">Siphon/mantle</tissue>
    </source>
</reference>
<proteinExistence type="predicted"/>
<name>A0ABY7EJN1_MYAAR</name>
<keyword evidence="3" id="KW-1185">Reference proteome</keyword>
<evidence type="ECO:0000313" key="3">
    <source>
        <dbReference type="Proteomes" id="UP001164746"/>
    </source>
</evidence>
<feature type="region of interest" description="Disordered" evidence="1">
    <location>
        <begin position="71"/>
        <end position="96"/>
    </location>
</feature>
<dbReference type="Proteomes" id="UP001164746">
    <property type="component" value="Chromosome 6"/>
</dbReference>